<dbReference type="AlphaFoldDB" id="A0A1W1W3J5"/>
<dbReference type="OrthoDB" id="531718at2"/>
<reference evidence="3 4" key="1">
    <citation type="submission" date="2017-04" db="EMBL/GenBank/DDBJ databases">
        <authorList>
            <person name="Afonso C.L."/>
            <person name="Miller P.J."/>
            <person name="Scott M.A."/>
            <person name="Spackman E."/>
            <person name="Goraichik I."/>
            <person name="Dimitrov K.M."/>
            <person name="Suarez D.L."/>
            <person name="Swayne D.E."/>
        </authorList>
    </citation>
    <scope>NUCLEOTIDE SEQUENCE [LARGE SCALE GENOMIC DNA]</scope>
    <source>
        <strain evidence="3 4">DSM 11622</strain>
    </source>
</reference>
<feature type="chain" id="PRO_5012709544" description="DUF4394 domain-containing protein" evidence="1">
    <location>
        <begin position="25"/>
        <end position="555"/>
    </location>
</feature>
<feature type="domain" description="DUF4394" evidence="2">
    <location>
        <begin position="301"/>
        <end position="542"/>
    </location>
</feature>
<feature type="domain" description="DUF4394" evidence="2">
    <location>
        <begin position="62"/>
        <end position="282"/>
    </location>
</feature>
<evidence type="ECO:0000256" key="1">
    <source>
        <dbReference type="SAM" id="SignalP"/>
    </source>
</evidence>
<evidence type="ECO:0000259" key="2">
    <source>
        <dbReference type="Pfam" id="PF14339"/>
    </source>
</evidence>
<dbReference type="Pfam" id="PF14339">
    <property type="entry name" value="DUF4394"/>
    <property type="match status" value="2"/>
</dbReference>
<accession>A0A1W1W3J5</accession>
<feature type="signal peptide" evidence="1">
    <location>
        <begin position="1"/>
        <end position="24"/>
    </location>
</feature>
<dbReference type="RefSeq" id="WP_084447573.1">
    <property type="nucleotide sequence ID" value="NZ_FWWW01000098.1"/>
</dbReference>
<dbReference type="STRING" id="645990.SAMN00120144_2569"/>
<organism evidence="3 4">
    <name type="scientific">Hymenobacter roseosalivarius DSM 11622</name>
    <dbReference type="NCBI Taxonomy" id="645990"/>
    <lineage>
        <taxon>Bacteria</taxon>
        <taxon>Pseudomonadati</taxon>
        <taxon>Bacteroidota</taxon>
        <taxon>Cytophagia</taxon>
        <taxon>Cytophagales</taxon>
        <taxon>Hymenobacteraceae</taxon>
        <taxon>Hymenobacter</taxon>
    </lineage>
</organism>
<sequence length="555" mass="57672">MQKPSSLAKWGAAVLLLSSLSSCEDILEQYFPKPTPPPPTIPTFPNLGLDIPFYALSGGTKLDAYSTKDPATRTNSVSVTGLGSGETLLAIDFRPATGQLYGVSSASRLYVINQNTGAARAVGTGAFTPAVAGNLVGFDFNPTVDRIRLVTSTGQNLRLNPETGTVAATDGAINGAANAALTGAAYTNNTNGVTTTALYAINSQNQQLYLVNPPNDGTLVPVGSLNLNVSGDGGFDIDAKTGTALGLYPVNGKPTLFAVDLTTGAARSLAQYAANLNYSGIAIPTQPVAYSAASFSGPTYTLYSFDPTNPTTILAKPIIGLQGSVERDGGTEFILELDFRPATGQLYALVRLSSPIVSSLREFRLYTINPATGAATFVGYLNGPRVGEGPIPRFTNLPSSEFGIDFDPVTDQLRLVGTHPGVNVVVNPNTGLYTQDRNLNPGQPGLTAAAYSNNFAGATSTNFYVIDTNTNKLNLQNPASAGTQVAIGDLGINANFYTSFDISGITNTGYVATSTGSGREPISRRLYTINLATGATTKVSDTEIPGVGLAVGLGF</sequence>
<dbReference type="PROSITE" id="PS51257">
    <property type="entry name" value="PROKAR_LIPOPROTEIN"/>
    <property type="match status" value="1"/>
</dbReference>
<dbReference type="InterPro" id="IPR025507">
    <property type="entry name" value="DUF4394"/>
</dbReference>
<dbReference type="SUPFAM" id="SSF69322">
    <property type="entry name" value="Tricorn protease domain 2"/>
    <property type="match status" value="1"/>
</dbReference>
<proteinExistence type="predicted"/>
<gene>
    <name evidence="3" type="ORF">SAMN00120144_2569</name>
</gene>
<evidence type="ECO:0000313" key="3">
    <source>
        <dbReference type="EMBL" id="SMC00197.1"/>
    </source>
</evidence>
<protein>
    <recommendedName>
        <fullName evidence="2">DUF4394 domain-containing protein</fullName>
    </recommendedName>
</protein>
<dbReference type="Proteomes" id="UP000192266">
    <property type="component" value="Unassembled WGS sequence"/>
</dbReference>
<keyword evidence="4" id="KW-1185">Reference proteome</keyword>
<evidence type="ECO:0000313" key="4">
    <source>
        <dbReference type="Proteomes" id="UP000192266"/>
    </source>
</evidence>
<dbReference type="EMBL" id="FWWW01000098">
    <property type="protein sequence ID" value="SMC00197.1"/>
    <property type="molecule type" value="Genomic_DNA"/>
</dbReference>
<keyword evidence="1" id="KW-0732">Signal</keyword>
<name>A0A1W1W3J5_9BACT</name>